<keyword evidence="2" id="KW-1185">Reference proteome</keyword>
<comment type="caution">
    <text evidence="1">The sequence shown here is derived from an EMBL/GenBank/DDBJ whole genome shotgun (WGS) entry which is preliminary data.</text>
</comment>
<name>A0A835UYW6_VANPL</name>
<dbReference type="Proteomes" id="UP000636800">
    <property type="component" value="Chromosome 5"/>
</dbReference>
<organism evidence="1 2">
    <name type="scientific">Vanilla planifolia</name>
    <name type="common">Vanilla</name>
    <dbReference type="NCBI Taxonomy" id="51239"/>
    <lineage>
        <taxon>Eukaryota</taxon>
        <taxon>Viridiplantae</taxon>
        <taxon>Streptophyta</taxon>
        <taxon>Embryophyta</taxon>
        <taxon>Tracheophyta</taxon>
        <taxon>Spermatophyta</taxon>
        <taxon>Magnoliopsida</taxon>
        <taxon>Liliopsida</taxon>
        <taxon>Asparagales</taxon>
        <taxon>Orchidaceae</taxon>
        <taxon>Vanilloideae</taxon>
        <taxon>Vanilleae</taxon>
        <taxon>Vanilla</taxon>
    </lineage>
</organism>
<protein>
    <submittedName>
        <fullName evidence="1">Uncharacterized protein</fullName>
    </submittedName>
</protein>
<proteinExistence type="predicted"/>
<accession>A0A835UYW6</accession>
<gene>
    <name evidence="1" type="ORF">HPP92_011902</name>
</gene>
<dbReference type="EMBL" id="JADCNL010000005">
    <property type="protein sequence ID" value="KAG0481044.1"/>
    <property type="molecule type" value="Genomic_DNA"/>
</dbReference>
<dbReference type="OrthoDB" id="418242at2759"/>
<sequence length="115" mass="12639">MIGPLAFMATAPVTAARFRGEEFGLGLLRLDLGLDLPIVDSLRWRTFTQWTSLNGRERYCGCGSGFPKGRSAVAEAATKEICLSQATFRSPPLPKRVSSSTGGMETWRFVAVKRR</sequence>
<evidence type="ECO:0000313" key="2">
    <source>
        <dbReference type="Proteomes" id="UP000636800"/>
    </source>
</evidence>
<evidence type="ECO:0000313" key="1">
    <source>
        <dbReference type="EMBL" id="KAG0481044.1"/>
    </source>
</evidence>
<dbReference type="AlphaFoldDB" id="A0A835UYW6"/>
<reference evidence="1 2" key="1">
    <citation type="journal article" date="2020" name="Nat. Food">
        <title>A phased Vanilla planifolia genome enables genetic improvement of flavour and production.</title>
        <authorList>
            <person name="Hasing T."/>
            <person name="Tang H."/>
            <person name="Brym M."/>
            <person name="Khazi F."/>
            <person name="Huang T."/>
            <person name="Chambers A.H."/>
        </authorList>
    </citation>
    <scope>NUCLEOTIDE SEQUENCE [LARGE SCALE GENOMIC DNA]</scope>
    <source>
        <tissue evidence="1">Leaf</tissue>
    </source>
</reference>